<gene>
    <name evidence="1" type="ORF">ILYODFUR_039243</name>
</gene>
<accession>A0ABV0V0P7</accession>
<organism evidence="1 2">
    <name type="scientific">Ilyodon furcidens</name>
    <name type="common">goldbreast splitfin</name>
    <dbReference type="NCBI Taxonomy" id="33524"/>
    <lineage>
        <taxon>Eukaryota</taxon>
        <taxon>Metazoa</taxon>
        <taxon>Chordata</taxon>
        <taxon>Craniata</taxon>
        <taxon>Vertebrata</taxon>
        <taxon>Euteleostomi</taxon>
        <taxon>Actinopterygii</taxon>
        <taxon>Neopterygii</taxon>
        <taxon>Teleostei</taxon>
        <taxon>Neoteleostei</taxon>
        <taxon>Acanthomorphata</taxon>
        <taxon>Ovalentaria</taxon>
        <taxon>Atherinomorphae</taxon>
        <taxon>Cyprinodontiformes</taxon>
        <taxon>Goodeidae</taxon>
        <taxon>Ilyodon</taxon>
    </lineage>
</organism>
<dbReference type="Proteomes" id="UP001482620">
    <property type="component" value="Unassembled WGS sequence"/>
</dbReference>
<sequence>MTVVKKKITQIQLLKKPLRIRRQEPQLLLAHQATKIHLKKIKEVALKNGQQSLIFTRQPTCFAITCSAMLNSSQGWLPGLTSDPLRKIVKGRF</sequence>
<dbReference type="EMBL" id="JAHRIQ010092649">
    <property type="protein sequence ID" value="MEQ2250362.1"/>
    <property type="molecule type" value="Genomic_DNA"/>
</dbReference>
<evidence type="ECO:0000313" key="1">
    <source>
        <dbReference type="EMBL" id="MEQ2250362.1"/>
    </source>
</evidence>
<protein>
    <submittedName>
        <fullName evidence="1">Uncharacterized protein</fullName>
    </submittedName>
</protein>
<reference evidence="1 2" key="1">
    <citation type="submission" date="2021-06" db="EMBL/GenBank/DDBJ databases">
        <authorList>
            <person name="Palmer J.M."/>
        </authorList>
    </citation>
    <scope>NUCLEOTIDE SEQUENCE [LARGE SCALE GENOMIC DNA]</scope>
    <source>
        <strain evidence="2">if_2019</strain>
        <tissue evidence="1">Muscle</tissue>
    </source>
</reference>
<evidence type="ECO:0000313" key="2">
    <source>
        <dbReference type="Proteomes" id="UP001482620"/>
    </source>
</evidence>
<keyword evidence="2" id="KW-1185">Reference proteome</keyword>
<name>A0ABV0V0P7_9TELE</name>
<comment type="caution">
    <text evidence="1">The sequence shown here is derived from an EMBL/GenBank/DDBJ whole genome shotgun (WGS) entry which is preliminary data.</text>
</comment>
<proteinExistence type="predicted"/>